<evidence type="ECO:0000313" key="2">
    <source>
        <dbReference type="EMBL" id="SEO30452.1"/>
    </source>
</evidence>
<evidence type="ECO:0000313" key="3">
    <source>
        <dbReference type="Proteomes" id="UP000198893"/>
    </source>
</evidence>
<keyword evidence="3" id="KW-1185">Reference proteome</keyword>
<dbReference type="Proteomes" id="UP000198893">
    <property type="component" value="Unassembled WGS sequence"/>
</dbReference>
<proteinExistence type="predicted"/>
<dbReference type="RefSeq" id="WP_093115880.1">
    <property type="nucleotide sequence ID" value="NZ_FODS01000003.1"/>
</dbReference>
<dbReference type="STRING" id="569882.SAMN04490248_103249"/>
<dbReference type="EMBL" id="FODS01000003">
    <property type="protein sequence ID" value="SEO30452.1"/>
    <property type="molecule type" value="Genomic_DNA"/>
</dbReference>
<gene>
    <name evidence="2" type="ORF">SAMN04490248_103249</name>
</gene>
<feature type="coiled-coil region" evidence="1">
    <location>
        <begin position="5"/>
        <end position="32"/>
    </location>
</feature>
<sequence>MRNHIHSLSWELQQKRSKLEEATSKHSFAEGEWLQAEARVAEQRRILQEEIVIRDRKKDVFRNIHFPYTQLQDEILEIENEIFDISDIPSNSINHQ</sequence>
<reference evidence="2 3" key="1">
    <citation type="submission" date="2016-10" db="EMBL/GenBank/DDBJ databases">
        <authorList>
            <person name="de Groot N.N."/>
        </authorList>
    </citation>
    <scope>NUCLEOTIDE SEQUENCE [LARGE SCALE GENOMIC DNA]</scope>
    <source>
        <strain evidence="2 3">DSM 27842</strain>
    </source>
</reference>
<accession>A0A1H8NLM7</accession>
<name>A0A1H8NLM7_9RHOB</name>
<evidence type="ECO:0000256" key="1">
    <source>
        <dbReference type="SAM" id="Coils"/>
    </source>
</evidence>
<organism evidence="2 3">
    <name type="scientific">Salinihabitans flavidus</name>
    <dbReference type="NCBI Taxonomy" id="569882"/>
    <lineage>
        <taxon>Bacteria</taxon>
        <taxon>Pseudomonadati</taxon>
        <taxon>Pseudomonadota</taxon>
        <taxon>Alphaproteobacteria</taxon>
        <taxon>Rhodobacterales</taxon>
        <taxon>Roseobacteraceae</taxon>
        <taxon>Salinihabitans</taxon>
    </lineage>
</organism>
<dbReference type="AlphaFoldDB" id="A0A1H8NLM7"/>
<keyword evidence="1" id="KW-0175">Coiled coil</keyword>
<protein>
    <submittedName>
        <fullName evidence="2">Uncharacterized protein</fullName>
    </submittedName>
</protein>